<name>A0AAV5BZL1_ELECO</name>
<evidence type="ECO:0000313" key="7">
    <source>
        <dbReference type="EMBL" id="GJM91225.1"/>
    </source>
</evidence>
<evidence type="ECO:0000256" key="2">
    <source>
        <dbReference type="ARBA" id="ARBA00022692"/>
    </source>
</evidence>
<evidence type="ECO:0000256" key="6">
    <source>
        <dbReference type="SAM" id="SignalP"/>
    </source>
</evidence>
<dbReference type="PANTHER" id="PTHR24298:SF800">
    <property type="entry name" value="CYTOCHROME P450 89A2-RELATED"/>
    <property type="match status" value="1"/>
</dbReference>
<dbReference type="GO" id="GO:0016709">
    <property type="term" value="F:oxidoreductase activity, acting on paired donors, with incorporation or reduction of molecular oxygen, NAD(P)H as one donor, and incorporation of one atom of oxygen"/>
    <property type="evidence" value="ECO:0007669"/>
    <property type="project" value="TreeGrafter"/>
</dbReference>
<feature type="signal peptide" evidence="6">
    <location>
        <begin position="1"/>
        <end position="24"/>
    </location>
</feature>
<keyword evidence="2" id="KW-0812">Transmembrane</keyword>
<keyword evidence="4" id="KW-1133">Transmembrane helix</keyword>
<dbReference type="GO" id="GO:0016020">
    <property type="term" value="C:membrane"/>
    <property type="evidence" value="ECO:0007669"/>
    <property type="project" value="UniProtKB-SubCell"/>
</dbReference>
<dbReference type="Proteomes" id="UP001054889">
    <property type="component" value="Unassembled WGS sequence"/>
</dbReference>
<dbReference type="AlphaFoldDB" id="A0AAV5BZL1"/>
<keyword evidence="6" id="KW-0732">Signal</keyword>
<reference evidence="7" key="2">
    <citation type="submission" date="2021-12" db="EMBL/GenBank/DDBJ databases">
        <title>Resequencing data analysis of finger millet.</title>
        <authorList>
            <person name="Hatakeyama M."/>
            <person name="Aluri S."/>
            <person name="Balachadran M.T."/>
            <person name="Sivarajan S.R."/>
            <person name="Poveda L."/>
            <person name="Shimizu-Inatsugi R."/>
            <person name="Schlapbach R."/>
            <person name="Sreeman S.M."/>
            <person name="Shimizu K.K."/>
        </authorList>
    </citation>
    <scope>NUCLEOTIDE SEQUENCE</scope>
</reference>
<dbReference type="InterPro" id="IPR036396">
    <property type="entry name" value="Cyt_P450_sf"/>
</dbReference>
<gene>
    <name evidence="7" type="primary">ga07581</name>
    <name evidence="7" type="ORF">PR202_ga07581</name>
</gene>
<keyword evidence="5" id="KW-0472">Membrane</keyword>
<proteinExistence type="predicted"/>
<evidence type="ECO:0000256" key="5">
    <source>
        <dbReference type="ARBA" id="ARBA00023136"/>
    </source>
</evidence>
<protein>
    <recommendedName>
        <fullName evidence="9">Cytochrome P450 89A2</fullName>
    </recommendedName>
</protein>
<dbReference type="GO" id="GO:0020037">
    <property type="term" value="F:heme binding"/>
    <property type="evidence" value="ECO:0007669"/>
    <property type="project" value="InterPro"/>
</dbReference>
<dbReference type="PANTHER" id="PTHR24298">
    <property type="entry name" value="FLAVONOID 3'-MONOOXYGENASE-RELATED"/>
    <property type="match status" value="1"/>
</dbReference>
<comment type="caution">
    <text evidence="7">The sequence shown here is derived from an EMBL/GenBank/DDBJ whole genome shotgun (WGS) entry which is preliminary data.</text>
</comment>
<reference evidence="7" key="1">
    <citation type="journal article" date="2018" name="DNA Res.">
        <title>Multiple hybrid de novo genome assembly of finger millet, an orphan allotetraploid crop.</title>
        <authorList>
            <person name="Hatakeyama M."/>
            <person name="Aluri S."/>
            <person name="Balachadran M.T."/>
            <person name="Sivarajan S.R."/>
            <person name="Patrignani A."/>
            <person name="Gruter S."/>
            <person name="Poveda L."/>
            <person name="Shimizu-Inatsugi R."/>
            <person name="Baeten J."/>
            <person name="Francoijs K.J."/>
            <person name="Nataraja K.N."/>
            <person name="Reddy Y.A.N."/>
            <person name="Phadnis S."/>
            <person name="Ravikumar R.L."/>
            <person name="Schlapbach R."/>
            <person name="Sreeman S.M."/>
            <person name="Shimizu K.K."/>
        </authorList>
    </citation>
    <scope>NUCLEOTIDE SEQUENCE</scope>
</reference>
<feature type="chain" id="PRO_5043428001" description="Cytochrome P450 89A2" evidence="6">
    <location>
        <begin position="25"/>
        <end position="276"/>
    </location>
</feature>
<dbReference type="GO" id="GO:0005506">
    <property type="term" value="F:iron ion binding"/>
    <property type="evidence" value="ECO:0007669"/>
    <property type="project" value="InterPro"/>
</dbReference>
<evidence type="ECO:0000256" key="4">
    <source>
        <dbReference type="ARBA" id="ARBA00022989"/>
    </source>
</evidence>
<dbReference type="EMBL" id="BQKI01000003">
    <property type="protein sequence ID" value="GJM91225.1"/>
    <property type="molecule type" value="Genomic_DNA"/>
</dbReference>
<sequence length="276" mass="31235">METCWWLLAGTVLLPLVVLLRSNGKNKTRRRRRPCRCSATCSGCGTPPPTWSPSSCACSSSTSALLGASDNIITRACYGPTWRLLLLRRNLVSETLHPSRVRLFAPARAWVRRVLAEKLRDAPVGSNRLDEPAVCAIERAERAWLLFIARKLSVFFFFPSVTKRLFRGRLREAHALRRRQRELFVPLINARREYKKLAKEGRAPARETTFEHSYVDTLLDVALPDEDGNHRPLIDDDIVTLCSEFLNAGTDTTSTGLQWIMAELVKNPAVQDKLHD</sequence>
<dbReference type="InterPro" id="IPR001128">
    <property type="entry name" value="Cyt_P450"/>
</dbReference>
<dbReference type="SUPFAM" id="SSF48264">
    <property type="entry name" value="Cytochrome P450"/>
    <property type="match status" value="1"/>
</dbReference>
<accession>A0AAV5BZL1</accession>
<evidence type="ECO:0000256" key="3">
    <source>
        <dbReference type="ARBA" id="ARBA00022723"/>
    </source>
</evidence>
<dbReference type="InterPro" id="IPR051103">
    <property type="entry name" value="Plant_metabolite_P450s"/>
</dbReference>
<keyword evidence="8" id="KW-1185">Reference proteome</keyword>
<organism evidence="7 8">
    <name type="scientific">Eleusine coracana subsp. coracana</name>
    <dbReference type="NCBI Taxonomy" id="191504"/>
    <lineage>
        <taxon>Eukaryota</taxon>
        <taxon>Viridiplantae</taxon>
        <taxon>Streptophyta</taxon>
        <taxon>Embryophyta</taxon>
        <taxon>Tracheophyta</taxon>
        <taxon>Spermatophyta</taxon>
        <taxon>Magnoliopsida</taxon>
        <taxon>Liliopsida</taxon>
        <taxon>Poales</taxon>
        <taxon>Poaceae</taxon>
        <taxon>PACMAD clade</taxon>
        <taxon>Chloridoideae</taxon>
        <taxon>Cynodonteae</taxon>
        <taxon>Eleusininae</taxon>
        <taxon>Eleusine</taxon>
    </lineage>
</organism>
<dbReference type="PRINTS" id="PR00463">
    <property type="entry name" value="EP450I"/>
</dbReference>
<dbReference type="Gene3D" id="1.10.630.10">
    <property type="entry name" value="Cytochrome P450"/>
    <property type="match status" value="1"/>
</dbReference>
<comment type="subcellular location">
    <subcellularLocation>
        <location evidence="1">Membrane</location>
        <topology evidence="1">Single-pass membrane protein</topology>
    </subcellularLocation>
</comment>
<evidence type="ECO:0008006" key="9">
    <source>
        <dbReference type="Google" id="ProtNLM"/>
    </source>
</evidence>
<keyword evidence="3" id="KW-0479">Metal-binding</keyword>
<dbReference type="Pfam" id="PF00067">
    <property type="entry name" value="p450"/>
    <property type="match status" value="1"/>
</dbReference>
<evidence type="ECO:0000313" key="8">
    <source>
        <dbReference type="Proteomes" id="UP001054889"/>
    </source>
</evidence>
<dbReference type="InterPro" id="IPR002401">
    <property type="entry name" value="Cyt_P450_E_grp-I"/>
</dbReference>
<evidence type="ECO:0000256" key="1">
    <source>
        <dbReference type="ARBA" id="ARBA00004167"/>
    </source>
</evidence>